<dbReference type="Proteomes" id="UP000242754">
    <property type="component" value="Unassembled WGS sequence"/>
</dbReference>
<keyword evidence="6 10" id="KW-0560">Oxidoreductase</keyword>
<dbReference type="EC" id="1.8.1.9" evidence="10"/>
<evidence type="ECO:0000256" key="4">
    <source>
        <dbReference type="ARBA" id="ARBA00022630"/>
    </source>
</evidence>
<protein>
    <recommendedName>
        <fullName evidence="3 10">Thioredoxin reductase</fullName>
        <ecNumber evidence="10">1.8.1.9</ecNumber>
    </recommendedName>
</protein>
<dbReference type="InterPro" id="IPR050097">
    <property type="entry name" value="Ferredoxin-NADP_redctase_2"/>
</dbReference>
<comment type="cofactor">
    <cofactor evidence="11">
        <name>FAD</name>
        <dbReference type="ChEBI" id="CHEBI:57692"/>
    </cofactor>
    <text evidence="11">Binds 1 FAD per subunit.</text>
</comment>
<dbReference type="Pfam" id="PF07992">
    <property type="entry name" value="Pyr_redox_2"/>
    <property type="match status" value="1"/>
</dbReference>
<feature type="domain" description="FAD/NAD(P)-binding" evidence="12">
    <location>
        <begin position="17"/>
        <end position="303"/>
    </location>
</feature>
<dbReference type="PRINTS" id="PR00469">
    <property type="entry name" value="PNDRDTASEII"/>
</dbReference>
<dbReference type="PANTHER" id="PTHR48105">
    <property type="entry name" value="THIOREDOXIN REDUCTASE 1-RELATED-RELATED"/>
    <property type="match status" value="1"/>
</dbReference>
<proteinExistence type="inferred from homology"/>
<comment type="subunit">
    <text evidence="2 10">Homodimer.</text>
</comment>
<dbReference type="SUPFAM" id="SSF51905">
    <property type="entry name" value="FAD/NAD(P)-binding domain"/>
    <property type="match status" value="1"/>
</dbReference>
<dbReference type="InterPro" id="IPR036188">
    <property type="entry name" value="FAD/NAD-bd_sf"/>
</dbReference>
<dbReference type="GO" id="GO:0005737">
    <property type="term" value="C:cytoplasm"/>
    <property type="evidence" value="ECO:0007669"/>
    <property type="project" value="InterPro"/>
</dbReference>
<evidence type="ECO:0000256" key="9">
    <source>
        <dbReference type="ARBA" id="ARBA00048132"/>
    </source>
</evidence>
<keyword evidence="5 10" id="KW-0274">FAD</keyword>
<dbReference type="STRING" id="140314.SAMN04488076_11414"/>
<evidence type="ECO:0000256" key="3">
    <source>
        <dbReference type="ARBA" id="ARBA00018719"/>
    </source>
</evidence>
<reference evidence="13 14" key="1">
    <citation type="submission" date="2016-02" db="EMBL/GenBank/DDBJ databases">
        <authorList>
            <person name="Wen L."/>
            <person name="He K."/>
            <person name="Yang H."/>
        </authorList>
    </citation>
    <scope>NUCLEOTIDE SEQUENCE [LARGE SCALE GENOMIC DNA]</scope>
    <source>
        <strain evidence="13">Trichococcus palustris</strain>
    </source>
</reference>
<dbReference type="EMBL" id="FJNE01000003">
    <property type="protein sequence ID" value="CZQ91433.1"/>
    <property type="molecule type" value="Genomic_DNA"/>
</dbReference>
<dbReference type="NCBIfam" id="TIGR01292">
    <property type="entry name" value="TRX_reduct"/>
    <property type="match status" value="1"/>
</dbReference>
<evidence type="ECO:0000256" key="8">
    <source>
        <dbReference type="ARBA" id="ARBA00023284"/>
    </source>
</evidence>
<dbReference type="InterPro" id="IPR005982">
    <property type="entry name" value="Thioredox_Rdtase"/>
</dbReference>
<organism evidence="13 14">
    <name type="scientific">Trichococcus palustris</name>
    <dbReference type="NCBI Taxonomy" id="140314"/>
    <lineage>
        <taxon>Bacteria</taxon>
        <taxon>Bacillati</taxon>
        <taxon>Bacillota</taxon>
        <taxon>Bacilli</taxon>
        <taxon>Lactobacillales</taxon>
        <taxon>Carnobacteriaceae</taxon>
        <taxon>Trichococcus</taxon>
    </lineage>
</organism>
<evidence type="ECO:0000256" key="7">
    <source>
        <dbReference type="ARBA" id="ARBA00023157"/>
    </source>
</evidence>
<dbReference type="PROSITE" id="PS00573">
    <property type="entry name" value="PYRIDINE_REDOX_2"/>
    <property type="match status" value="1"/>
</dbReference>
<gene>
    <name evidence="13" type="ORF">Tpal_1406</name>
</gene>
<name>A0A143YJH3_9LACT</name>
<keyword evidence="8 10" id="KW-0676">Redox-active center</keyword>
<evidence type="ECO:0000256" key="1">
    <source>
        <dbReference type="ARBA" id="ARBA00009333"/>
    </source>
</evidence>
<evidence type="ECO:0000256" key="2">
    <source>
        <dbReference type="ARBA" id="ARBA00011738"/>
    </source>
</evidence>
<accession>A0A143YJH3</accession>
<keyword evidence="7" id="KW-1015">Disulfide bond</keyword>
<dbReference type="AlphaFoldDB" id="A0A143YJH3"/>
<dbReference type="GO" id="GO:0004791">
    <property type="term" value="F:thioredoxin-disulfide reductase (NADPH) activity"/>
    <property type="evidence" value="ECO:0007669"/>
    <property type="project" value="UniProtKB-UniRule"/>
</dbReference>
<evidence type="ECO:0000313" key="14">
    <source>
        <dbReference type="Proteomes" id="UP000242754"/>
    </source>
</evidence>
<evidence type="ECO:0000313" key="13">
    <source>
        <dbReference type="EMBL" id="CZQ91433.1"/>
    </source>
</evidence>
<dbReference type="InterPro" id="IPR008255">
    <property type="entry name" value="Pyr_nucl-diS_OxRdtase_2_AS"/>
</dbReference>
<evidence type="ECO:0000256" key="10">
    <source>
        <dbReference type="RuleBase" id="RU003880"/>
    </source>
</evidence>
<keyword evidence="4 10" id="KW-0285">Flavoprotein</keyword>
<dbReference type="InterPro" id="IPR023753">
    <property type="entry name" value="FAD/NAD-binding_dom"/>
</dbReference>
<comment type="similarity">
    <text evidence="1 10">Belongs to the class-II pyridine nucleotide-disulfide oxidoreductase family.</text>
</comment>
<dbReference type="GO" id="GO:0019430">
    <property type="term" value="P:removal of superoxide radicals"/>
    <property type="evidence" value="ECO:0007669"/>
    <property type="project" value="UniProtKB-UniRule"/>
</dbReference>
<sequence>MKKTKGVKNMEQQEKIYDVIIIGAGPGGMTAALYASRSNLATLLLEHGIPGGEMNNTAEVENYPGFKSILGPELSERMYESAMQFGAEHKYGSVKRIVIDGDYRIVEAGKKSYKTRTVIIATGSKHRKLDVPGEAEYNGRGVSYCAVCDGAFFKEKKLVVVGGGDSGVEEGIFLTQFADVNIVHRRDKLRAQKIIQERAFKNEKIDITWDSVVEEIKGDGERVNKVVIKNVKTNELTEKPIDGVFIYVGILPQSEAFLDLGITDEEGWIITNEHMETSVPGIYAIGDVRKKALRQIITAVGDGGEAGNRAFAYIEELKDRQEIAQATEKISETIE</sequence>
<comment type="catalytic activity">
    <reaction evidence="9 10">
        <text>[thioredoxin]-dithiol + NADP(+) = [thioredoxin]-disulfide + NADPH + H(+)</text>
        <dbReference type="Rhea" id="RHEA:20345"/>
        <dbReference type="Rhea" id="RHEA-COMP:10698"/>
        <dbReference type="Rhea" id="RHEA-COMP:10700"/>
        <dbReference type="ChEBI" id="CHEBI:15378"/>
        <dbReference type="ChEBI" id="CHEBI:29950"/>
        <dbReference type="ChEBI" id="CHEBI:50058"/>
        <dbReference type="ChEBI" id="CHEBI:57783"/>
        <dbReference type="ChEBI" id="CHEBI:58349"/>
        <dbReference type="EC" id="1.8.1.9"/>
    </reaction>
</comment>
<dbReference type="PRINTS" id="PR00368">
    <property type="entry name" value="FADPNR"/>
</dbReference>
<evidence type="ECO:0000256" key="6">
    <source>
        <dbReference type="ARBA" id="ARBA00023002"/>
    </source>
</evidence>
<dbReference type="Gene3D" id="3.50.50.60">
    <property type="entry name" value="FAD/NAD(P)-binding domain"/>
    <property type="match status" value="2"/>
</dbReference>
<evidence type="ECO:0000256" key="5">
    <source>
        <dbReference type="ARBA" id="ARBA00022827"/>
    </source>
</evidence>
<keyword evidence="14" id="KW-1185">Reference proteome</keyword>
<keyword evidence="11" id="KW-0521">NADP</keyword>
<evidence type="ECO:0000256" key="11">
    <source>
        <dbReference type="RuleBase" id="RU003881"/>
    </source>
</evidence>
<evidence type="ECO:0000259" key="12">
    <source>
        <dbReference type="Pfam" id="PF07992"/>
    </source>
</evidence>